<keyword evidence="1" id="KW-0812">Transmembrane</keyword>
<accession>A0A242A8M6</accession>
<evidence type="ECO:0000256" key="1">
    <source>
        <dbReference type="SAM" id="Phobius"/>
    </source>
</evidence>
<sequence>MFSDWIHLTEREFFIKYWYILIPIFLFILFIAILIEWVSRRK</sequence>
<dbReference type="AlphaFoldDB" id="A0A242A8M6"/>
<reference evidence="2 3" key="1">
    <citation type="submission" date="2017-05" db="EMBL/GenBank/DDBJ databases">
        <title>The Genome Sequence of Enterococcus sp. 8G7_MSG3316.</title>
        <authorList>
            <consortium name="The Broad Institute Genomics Platform"/>
            <consortium name="The Broad Institute Genomic Center for Infectious Diseases"/>
            <person name="Earl A."/>
            <person name="Manson A."/>
            <person name="Schwartman J."/>
            <person name="Gilmore M."/>
            <person name="Abouelleil A."/>
            <person name="Cao P."/>
            <person name="Chapman S."/>
            <person name="Cusick C."/>
            <person name="Shea T."/>
            <person name="Young S."/>
            <person name="Neafsey D."/>
            <person name="Nusbaum C."/>
            <person name="Birren B."/>
        </authorList>
    </citation>
    <scope>NUCLEOTIDE SEQUENCE [LARGE SCALE GENOMIC DNA]</scope>
    <source>
        <strain evidence="2 3">8G7_MSG3316</strain>
    </source>
</reference>
<evidence type="ECO:0000313" key="2">
    <source>
        <dbReference type="EMBL" id="OTN77081.1"/>
    </source>
</evidence>
<gene>
    <name evidence="2" type="ORF">A5886_002161</name>
</gene>
<feature type="transmembrane region" description="Helical" evidence="1">
    <location>
        <begin position="17"/>
        <end position="38"/>
    </location>
</feature>
<name>A0A242A8M6_9ENTE</name>
<organism evidence="2 3">
    <name type="scientific">Candidatus Enterococcus testudinis</name>
    <dbReference type="NCBI Taxonomy" id="1834191"/>
    <lineage>
        <taxon>Bacteria</taxon>
        <taxon>Bacillati</taxon>
        <taxon>Bacillota</taxon>
        <taxon>Bacilli</taxon>
        <taxon>Lactobacillales</taxon>
        <taxon>Enterococcaceae</taxon>
        <taxon>Enterococcus</taxon>
    </lineage>
</organism>
<dbReference type="EMBL" id="NGKU01000001">
    <property type="protein sequence ID" value="OTN77081.1"/>
    <property type="molecule type" value="Genomic_DNA"/>
</dbReference>
<keyword evidence="3" id="KW-1185">Reference proteome</keyword>
<dbReference type="STRING" id="1834191.A5886_002161"/>
<evidence type="ECO:0000313" key="3">
    <source>
        <dbReference type="Proteomes" id="UP000195043"/>
    </source>
</evidence>
<comment type="caution">
    <text evidence="2">The sequence shown here is derived from an EMBL/GenBank/DDBJ whole genome shotgun (WGS) entry which is preliminary data.</text>
</comment>
<keyword evidence="1" id="KW-1133">Transmembrane helix</keyword>
<proteinExistence type="predicted"/>
<keyword evidence="1" id="KW-0472">Membrane</keyword>
<dbReference type="Proteomes" id="UP000195043">
    <property type="component" value="Unassembled WGS sequence"/>
</dbReference>
<protein>
    <submittedName>
        <fullName evidence="2">Uncharacterized protein</fullName>
    </submittedName>
</protein>